<comment type="caution">
    <text evidence="2">The sequence shown here is derived from an EMBL/GenBank/DDBJ whole genome shotgun (WGS) entry which is preliminary data.</text>
</comment>
<proteinExistence type="predicted"/>
<dbReference type="Pfam" id="PF14623">
    <property type="entry name" value="Vint"/>
    <property type="match status" value="1"/>
</dbReference>
<sequence length="214" mass="24268">MGWSGDTLLEMADGQAIRVHNIKRGALLRNDLGEAVEVECVVVTTRERRTRLHDEMLFALDYERHMSAHVNISDFSESHRPTARGHSWNPILVPRKSGFNSWMYLHEASTSEEGSSTDTETYDLVLDGSQRDRLVSVFGNVFIPTLGHNLRDNVIAHPYFGTDAVIKDLKKIPGYDEDGRVVLYEHRYKRAQDVTNIVCGYLSDYALPTTCRIA</sequence>
<organism evidence="2 3">
    <name type="scientific">Cymbomonas tetramitiformis</name>
    <dbReference type="NCBI Taxonomy" id="36881"/>
    <lineage>
        <taxon>Eukaryota</taxon>
        <taxon>Viridiplantae</taxon>
        <taxon>Chlorophyta</taxon>
        <taxon>Pyramimonadophyceae</taxon>
        <taxon>Pyramimonadales</taxon>
        <taxon>Pyramimonadaceae</taxon>
        <taxon>Cymbomonas</taxon>
    </lineage>
</organism>
<gene>
    <name evidence="2" type="ORF">CYMTET_47310</name>
</gene>
<dbReference type="AlphaFoldDB" id="A0AAE0BUH4"/>
<evidence type="ECO:0000313" key="2">
    <source>
        <dbReference type="EMBL" id="KAK3243041.1"/>
    </source>
</evidence>
<name>A0AAE0BUH4_9CHLO</name>
<dbReference type="EMBL" id="LGRX02033090">
    <property type="protein sequence ID" value="KAK3243041.1"/>
    <property type="molecule type" value="Genomic_DNA"/>
</dbReference>
<evidence type="ECO:0000313" key="3">
    <source>
        <dbReference type="Proteomes" id="UP001190700"/>
    </source>
</evidence>
<dbReference type="Proteomes" id="UP001190700">
    <property type="component" value="Unassembled WGS sequence"/>
</dbReference>
<reference evidence="2 3" key="1">
    <citation type="journal article" date="2015" name="Genome Biol. Evol.">
        <title>Comparative Genomics of a Bacterivorous Green Alga Reveals Evolutionary Causalities and Consequences of Phago-Mixotrophic Mode of Nutrition.</title>
        <authorList>
            <person name="Burns J.A."/>
            <person name="Paasch A."/>
            <person name="Narechania A."/>
            <person name="Kim E."/>
        </authorList>
    </citation>
    <scope>NUCLEOTIDE SEQUENCE [LARGE SCALE GENOMIC DNA]</scope>
    <source>
        <strain evidence="2 3">PLY_AMNH</strain>
    </source>
</reference>
<protein>
    <recommendedName>
        <fullName evidence="1">Vint domain-containing protein</fullName>
    </recommendedName>
</protein>
<accession>A0AAE0BUH4</accession>
<dbReference type="InterPro" id="IPR039510">
    <property type="entry name" value="Vint_dom"/>
</dbReference>
<evidence type="ECO:0000259" key="1">
    <source>
        <dbReference type="Pfam" id="PF14623"/>
    </source>
</evidence>
<keyword evidence="3" id="KW-1185">Reference proteome</keyword>
<feature type="domain" description="Vint" evidence="1">
    <location>
        <begin position="88"/>
        <end position="199"/>
    </location>
</feature>